<protein>
    <recommendedName>
        <fullName evidence="1">BSD domain-containing protein</fullName>
    </recommendedName>
</protein>
<sequence length="583" mass="64936">MAILSTSSSGMSSSQAAGAVVAVPARFKKVDGILTLTSDHRLLWASNDADGLAALVIELSDIECTECASRSDRSPRSWLTKAHPTAQQQSNGTKIMLRILLHSGTAHTFSFTSPPDRDAVRDAIVAFLAAALARTNAPAVAAPSRPTTEATASQSSNVDLAQFTTLPLKDEVELRSMLLKQHRHLSRAHQAMVRRGLLSETEFWSKHKRLLETAAVTKKQQRGPVSAWLSDVRPVTNEGKEVKYVLTPQIIHSIFVQYPTVAKLHKEMVPDKLSEPEFWTRYFQSKFFHRTRTVNATTGADDELFEQCWQDAEQSKPSDERVDRLNPMLNLAATEMDKVEENGNAPDMTMQYSDKNKAIPIIRRFNRHSEQVLHSFLAAQQQQKPFAHPPRASAASPEHLEAEIDLVDLHAPRHRDEIPLAIHDHPHTMVSRTHAASTAPVRRDDVHRFVDAVRGVRLDVGASIVDRQCRHAQARIMQSVRDQAAPAPVGSLKEMAMAPTTAHELEAMFATTTELLRHFWGALRTDADKQKRMLHALREHRATVTKWHNRVTGSASAGEHSSAVIDSVCDQMVTLMDRALQHI</sequence>
<dbReference type="Gene3D" id="2.30.29.30">
    <property type="entry name" value="Pleckstrin-homology domain (PH domain)/Phosphotyrosine-binding domain (PTB)"/>
    <property type="match status" value="1"/>
</dbReference>
<evidence type="ECO:0000313" key="2">
    <source>
        <dbReference type="EMBL" id="KNE72508.1"/>
    </source>
</evidence>
<feature type="domain" description="BSD" evidence="1">
    <location>
        <begin position="249"/>
        <end position="290"/>
    </location>
</feature>
<dbReference type="eggNOG" id="KOG2074">
    <property type="taxonomic scope" value="Eukaryota"/>
</dbReference>
<dbReference type="OrthoDB" id="360521at2759"/>
<accession>A0A0L0TCG1</accession>
<evidence type="ECO:0000313" key="3">
    <source>
        <dbReference type="Proteomes" id="UP000054350"/>
    </source>
</evidence>
<evidence type="ECO:0000259" key="1">
    <source>
        <dbReference type="PROSITE" id="PS50858"/>
    </source>
</evidence>
<dbReference type="GO" id="GO:0000439">
    <property type="term" value="C:transcription factor TFIIH core complex"/>
    <property type="evidence" value="ECO:0007669"/>
    <property type="project" value="InterPro"/>
</dbReference>
<dbReference type="Gene3D" id="1.10.3970.10">
    <property type="entry name" value="BSD domain"/>
    <property type="match status" value="1"/>
</dbReference>
<dbReference type="SUPFAM" id="SSF50729">
    <property type="entry name" value="PH domain-like"/>
    <property type="match status" value="1"/>
</dbReference>
<dbReference type="Gene3D" id="6.10.140.1200">
    <property type="match status" value="1"/>
</dbReference>
<dbReference type="GO" id="GO:0006351">
    <property type="term" value="P:DNA-templated transcription"/>
    <property type="evidence" value="ECO:0007669"/>
    <property type="project" value="InterPro"/>
</dbReference>
<dbReference type="InterPro" id="IPR011993">
    <property type="entry name" value="PH-like_dom_sf"/>
</dbReference>
<dbReference type="CDD" id="cd13229">
    <property type="entry name" value="PH_TFIIH"/>
    <property type="match status" value="1"/>
</dbReference>
<dbReference type="Proteomes" id="UP000054350">
    <property type="component" value="Unassembled WGS sequence"/>
</dbReference>
<dbReference type="SMART" id="SM00751">
    <property type="entry name" value="BSD"/>
    <property type="match status" value="1"/>
</dbReference>
<dbReference type="OMA" id="FWKRYFE"/>
<dbReference type="InterPro" id="IPR035925">
    <property type="entry name" value="BSD_dom_sf"/>
</dbReference>
<dbReference type="PROSITE" id="PS50858">
    <property type="entry name" value="BSD"/>
    <property type="match status" value="1"/>
</dbReference>
<dbReference type="Pfam" id="PF03909">
    <property type="entry name" value="BSD"/>
    <property type="match status" value="1"/>
</dbReference>
<proteinExistence type="predicted"/>
<reference evidence="3" key="2">
    <citation type="submission" date="2009-11" db="EMBL/GenBank/DDBJ databases">
        <title>The Genome Sequence of Allomyces macrogynus strain ATCC 38327.</title>
        <authorList>
            <consortium name="The Broad Institute Genome Sequencing Platform"/>
            <person name="Russ C."/>
            <person name="Cuomo C."/>
            <person name="Shea T."/>
            <person name="Young S.K."/>
            <person name="Zeng Q."/>
            <person name="Koehrsen M."/>
            <person name="Haas B."/>
            <person name="Borodovsky M."/>
            <person name="Guigo R."/>
            <person name="Alvarado L."/>
            <person name="Berlin A."/>
            <person name="Borenstein D."/>
            <person name="Chen Z."/>
            <person name="Engels R."/>
            <person name="Freedman E."/>
            <person name="Gellesch M."/>
            <person name="Goldberg J."/>
            <person name="Griggs A."/>
            <person name="Gujja S."/>
            <person name="Heiman D."/>
            <person name="Hepburn T."/>
            <person name="Howarth C."/>
            <person name="Jen D."/>
            <person name="Larson L."/>
            <person name="Lewis B."/>
            <person name="Mehta T."/>
            <person name="Park D."/>
            <person name="Pearson M."/>
            <person name="Roberts A."/>
            <person name="Saif S."/>
            <person name="Shenoy N."/>
            <person name="Sisk P."/>
            <person name="Stolte C."/>
            <person name="Sykes S."/>
            <person name="Walk T."/>
            <person name="White J."/>
            <person name="Yandava C."/>
            <person name="Burger G."/>
            <person name="Gray M.W."/>
            <person name="Holland P.W.H."/>
            <person name="King N."/>
            <person name="Lang F.B.F."/>
            <person name="Roger A.J."/>
            <person name="Ruiz-Trillo I."/>
            <person name="Lander E."/>
            <person name="Nusbaum C."/>
        </authorList>
    </citation>
    <scope>NUCLEOTIDE SEQUENCE [LARGE SCALE GENOMIC DNA]</scope>
    <source>
        <strain evidence="3">ATCC 38327</strain>
    </source>
</reference>
<name>A0A0L0TCG1_ALLM3</name>
<dbReference type="AlphaFoldDB" id="A0A0L0TCG1"/>
<keyword evidence="3" id="KW-1185">Reference proteome</keyword>
<dbReference type="InterPro" id="IPR027079">
    <property type="entry name" value="Tfb1/GTF2H1"/>
</dbReference>
<dbReference type="InterPro" id="IPR005607">
    <property type="entry name" value="BSD_dom"/>
</dbReference>
<dbReference type="GO" id="GO:0006289">
    <property type="term" value="P:nucleotide-excision repair"/>
    <property type="evidence" value="ECO:0007669"/>
    <property type="project" value="InterPro"/>
</dbReference>
<dbReference type="SUPFAM" id="SSF140383">
    <property type="entry name" value="BSD domain-like"/>
    <property type="match status" value="2"/>
</dbReference>
<dbReference type="VEuPathDB" id="FungiDB:AMAG_16551"/>
<reference evidence="2 3" key="1">
    <citation type="submission" date="2009-11" db="EMBL/GenBank/DDBJ databases">
        <title>Annotation of Allomyces macrogynus ATCC 38327.</title>
        <authorList>
            <consortium name="The Broad Institute Genome Sequencing Platform"/>
            <person name="Russ C."/>
            <person name="Cuomo C."/>
            <person name="Burger G."/>
            <person name="Gray M.W."/>
            <person name="Holland P.W.H."/>
            <person name="King N."/>
            <person name="Lang F.B.F."/>
            <person name="Roger A.J."/>
            <person name="Ruiz-Trillo I."/>
            <person name="Young S.K."/>
            <person name="Zeng Q."/>
            <person name="Gargeya S."/>
            <person name="Fitzgerald M."/>
            <person name="Haas B."/>
            <person name="Abouelleil A."/>
            <person name="Alvarado L."/>
            <person name="Arachchi H.M."/>
            <person name="Berlin A."/>
            <person name="Chapman S.B."/>
            <person name="Gearin G."/>
            <person name="Goldberg J."/>
            <person name="Griggs A."/>
            <person name="Gujja S."/>
            <person name="Hansen M."/>
            <person name="Heiman D."/>
            <person name="Howarth C."/>
            <person name="Larimer J."/>
            <person name="Lui A."/>
            <person name="MacDonald P.J.P."/>
            <person name="McCowen C."/>
            <person name="Montmayeur A."/>
            <person name="Murphy C."/>
            <person name="Neiman D."/>
            <person name="Pearson M."/>
            <person name="Priest M."/>
            <person name="Roberts A."/>
            <person name="Saif S."/>
            <person name="Shea T."/>
            <person name="Sisk P."/>
            <person name="Stolte C."/>
            <person name="Sykes S."/>
            <person name="Wortman J."/>
            <person name="Nusbaum C."/>
            <person name="Birren B."/>
        </authorList>
    </citation>
    <scope>NUCLEOTIDE SEQUENCE [LARGE SCALE GENOMIC DNA]</scope>
    <source>
        <strain evidence="2 3">ATCC 38327</strain>
    </source>
</reference>
<organism evidence="2 3">
    <name type="scientific">Allomyces macrogynus (strain ATCC 38327)</name>
    <name type="common">Allomyces javanicus var. macrogynus</name>
    <dbReference type="NCBI Taxonomy" id="578462"/>
    <lineage>
        <taxon>Eukaryota</taxon>
        <taxon>Fungi</taxon>
        <taxon>Fungi incertae sedis</taxon>
        <taxon>Blastocladiomycota</taxon>
        <taxon>Blastocladiomycetes</taxon>
        <taxon>Blastocladiales</taxon>
        <taxon>Blastocladiaceae</taxon>
        <taxon>Allomyces</taxon>
    </lineage>
</organism>
<gene>
    <name evidence="2" type="ORF">AMAG_16551</name>
</gene>
<dbReference type="STRING" id="578462.A0A0L0TCG1"/>
<dbReference type="EMBL" id="GG745380">
    <property type="protein sequence ID" value="KNE72508.1"/>
    <property type="molecule type" value="Genomic_DNA"/>
</dbReference>
<dbReference type="PANTHER" id="PTHR12856">
    <property type="entry name" value="TRANSCRIPTION INITIATION FACTOR IIH-RELATED"/>
    <property type="match status" value="1"/>
</dbReference>